<organism evidence="5 6">
    <name type="scientific">Actinomadura physcomitrii</name>
    <dbReference type="NCBI Taxonomy" id="2650748"/>
    <lineage>
        <taxon>Bacteria</taxon>
        <taxon>Bacillati</taxon>
        <taxon>Actinomycetota</taxon>
        <taxon>Actinomycetes</taxon>
        <taxon>Streptosporangiales</taxon>
        <taxon>Thermomonosporaceae</taxon>
        <taxon>Actinomadura</taxon>
    </lineage>
</organism>
<name>A0A6I4MEN1_9ACTN</name>
<dbReference type="RefSeq" id="WP_151594895.1">
    <property type="nucleotide sequence ID" value="NZ_WBMS02000014.1"/>
</dbReference>
<evidence type="ECO:0000313" key="5">
    <source>
        <dbReference type="EMBL" id="MWA02417.1"/>
    </source>
</evidence>
<feature type="domain" description="AMP-dependent synthetase/ligase" evidence="3">
    <location>
        <begin position="7"/>
        <end position="89"/>
    </location>
</feature>
<comment type="caution">
    <text evidence="5">The sequence shown here is derived from an EMBL/GenBank/DDBJ whole genome shotgun (WGS) entry which is preliminary data.</text>
</comment>
<evidence type="ECO:0000256" key="1">
    <source>
        <dbReference type="ARBA" id="ARBA00006432"/>
    </source>
</evidence>
<dbReference type="GO" id="GO:0006631">
    <property type="term" value="P:fatty acid metabolic process"/>
    <property type="evidence" value="ECO:0007669"/>
    <property type="project" value="TreeGrafter"/>
</dbReference>
<proteinExistence type="inferred from homology"/>
<dbReference type="AlphaFoldDB" id="A0A6I4MEN1"/>
<evidence type="ECO:0000256" key="2">
    <source>
        <dbReference type="ARBA" id="ARBA00022598"/>
    </source>
</evidence>
<gene>
    <name evidence="5" type="ORF">F8568_018990</name>
</gene>
<protein>
    <submittedName>
        <fullName evidence="5">AMP-binding protein</fullName>
    </submittedName>
</protein>
<dbReference type="Proteomes" id="UP000462055">
    <property type="component" value="Unassembled WGS sequence"/>
</dbReference>
<dbReference type="InterPro" id="IPR025110">
    <property type="entry name" value="AMP-bd_C"/>
</dbReference>
<dbReference type="EMBL" id="WBMS02000014">
    <property type="protein sequence ID" value="MWA02417.1"/>
    <property type="molecule type" value="Genomic_DNA"/>
</dbReference>
<dbReference type="Pfam" id="PF13193">
    <property type="entry name" value="AMP-binding_C"/>
    <property type="match status" value="1"/>
</dbReference>
<accession>A0A6I4MEN1</accession>
<sequence length="444" mass="49053">MHHLGLQAERRPDAIAVIESGGRTVTYGELDARSRHLAAALGLSPGERIAVQMPNGAALLEVAWAAQRSGLYYTPVNTHLRPSEIEEMTDGKLLVTEDVYERLLAEPADVRGLRECEGRELLFSGGTTGRPKAIRKQLTAGPMGDPSAECVRVALGLQRYGIGPGSVYLSPAPLYHAAPLVYCMSLLRLGATLVVMDRFDAAEALELIERHRVTHAQFVPTMFVRMLKLPAEQRDRDLSSLELVFHSAAPCPVEVKRRMLDWFGPIIHEYYSGTEGYGHVAIGPQEWLAHPGSVGKAGEDVSIRDGVVYFGERTLGDVGRIDEDGYLYLTDRVAHMIVSGGVNIYPQEAENVLVMHPAVADVAVIGVPDAEMGERVLAVVQPADERPRDDLKDELLAYCRDRLAHYKCPRDIDFAPALPRDPNGKLRKGLLRETYWQDHETRIV</sequence>
<dbReference type="InterPro" id="IPR042099">
    <property type="entry name" value="ANL_N_sf"/>
</dbReference>
<dbReference type="InterPro" id="IPR020845">
    <property type="entry name" value="AMP-binding_CS"/>
</dbReference>
<dbReference type="GO" id="GO:0031956">
    <property type="term" value="F:medium-chain fatty acid-CoA ligase activity"/>
    <property type="evidence" value="ECO:0007669"/>
    <property type="project" value="TreeGrafter"/>
</dbReference>
<evidence type="ECO:0000313" key="6">
    <source>
        <dbReference type="Proteomes" id="UP000462055"/>
    </source>
</evidence>
<dbReference type="PANTHER" id="PTHR43201">
    <property type="entry name" value="ACYL-COA SYNTHETASE"/>
    <property type="match status" value="1"/>
</dbReference>
<dbReference type="InterPro" id="IPR000873">
    <property type="entry name" value="AMP-dep_synth/lig_dom"/>
</dbReference>
<feature type="domain" description="AMP-binding enzyme C-terminal" evidence="4">
    <location>
        <begin position="348"/>
        <end position="425"/>
    </location>
</feature>
<keyword evidence="2" id="KW-0436">Ligase</keyword>
<dbReference type="PROSITE" id="PS00455">
    <property type="entry name" value="AMP_BINDING"/>
    <property type="match status" value="1"/>
</dbReference>
<dbReference type="SUPFAM" id="SSF56801">
    <property type="entry name" value="Acetyl-CoA synthetase-like"/>
    <property type="match status" value="1"/>
</dbReference>
<evidence type="ECO:0000259" key="3">
    <source>
        <dbReference type="Pfam" id="PF00501"/>
    </source>
</evidence>
<dbReference type="Pfam" id="PF00501">
    <property type="entry name" value="AMP-binding"/>
    <property type="match status" value="2"/>
</dbReference>
<dbReference type="PANTHER" id="PTHR43201:SF5">
    <property type="entry name" value="MEDIUM-CHAIN ACYL-COA LIGASE ACSF2, MITOCHONDRIAL"/>
    <property type="match status" value="1"/>
</dbReference>
<keyword evidence="6" id="KW-1185">Reference proteome</keyword>
<comment type="similarity">
    <text evidence="1">Belongs to the ATP-dependent AMP-binding enzyme family.</text>
</comment>
<reference evidence="5" key="1">
    <citation type="submission" date="2019-12" db="EMBL/GenBank/DDBJ databases">
        <title>Actinomadura physcomitrii sp. nov., a novel actinomycete isolated from moss [Physcomitrium sphaericum (Ludw) Fuernr].</title>
        <authorList>
            <person name="Zhuang X."/>
        </authorList>
    </citation>
    <scope>NUCLEOTIDE SEQUENCE [LARGE SCALE GENOMIC DNA]</scope>
    <source>
        <strain evidence="5">LD22</strain>
    </source>
</reference>
<dbReference type="InterPro" id="IPR045851">
    <property type="entry name" value="AMP-bd_C_sf"/>
</dbReference>
<dbReference type="Gene3D" id="3.30.300.30">
    <property type="match status" value="1"/>
</dbReference>
<feature type="domain" description="AMP-dependent synthetase/ligase" evidence="3">
    <location>
        <begin position="121"/>
        <end position="299"/>
    </location>
</feature>
<dbReference type="Gene3D" id="3.40.50.12780">
    <property type="entry name" value="N-terminal domain of ligase-like"/>
    <property type="match status" value="1"/>
</dbReference>
<evidence type="ECO:0000259" key="4">
    <source>
        <dbReference type="Pfam" id="PF13193"/>
    </source>
</evidence>